<comment type="caution">
    <text evidence="1">The sequence shown here is derived from an EMBL/GenBank/DDBJ whole genome shotgun (WGS) entry which is preliminary data.</text>
</comment>
<dbReference type="EMBL" id="MFKF01000113">
    <property type="protein sequence ID" value="OGG54075.1"/>
    <property type="molecule type" value="Genomic_DNA"/>
</dbReference>
<dbReference type="SUPFAM" id="SSF56112">
    <property type="entry name" value="Protein kinase-like (PK-like)"/>
    <property type="match status" value="1"/>
</dbReference>
<gene>
    <name evidence="1" type="ORF">A3F84_17545</name>
</gene>
<dbReference type="Proteomes" id="UP000178606">
    <property type="component" value="Unassembled WGS sequence"/>
</dbReference>
<evidence type="ECO:0008006" key="3">
    <source>
        <dbReference type="Google" id="ProtNLM"/>
    </source>
</evidence>
<dbReference type="InterPro" id="IPR011009">
    <property type="entry name" value="Kinase-like_dom_sf"/>
</dbReference>
<reference evidence="1 2" key="1">
    <citation type="journal article" date="2016" name="Nat. Commun.">
        <title>Thousands of microbial genomes shed light on interconnected biogeochemical processes in an aquifer system.</title>
        <authorList>
            <person name="Anantharaman K."/>
            <person name="Brown C.T."/>
            <person name="Hug L.A."/>
            <person name="Sharon I."/>
            <person name="Castelle C.J."/>
            <person name="Probst A.J."/>
            <person name="Thomas B.C."/>
            <person name="Singh A."/>
            <person name="Wilkins M.J."/>
            <person name="Karaoz U."/>
            <person name="Brodie E.L."/>
            <person name="Williams K.H."/>
            <person name="Hubbard S.S."/>
            <person name="Banfield J.F."/>
        </authorList>
    </citation>
    <scope>NUCLEOTIDE SEQUENCE [LARGE SCALE GENOMIC DNA]</scope>
    <source>
        <strain evidence="2">RIFCSPLOWO2_12_FULL_64_10</strain>
    </source>
</reference>
<proteinExistence type="predicted"/>
<organism evidence="1 2">
    <name type="scientific">Handelsmanbacteria sp. (strain RIFCSPLOWO2_12_FULL_64_10)</name>
    <dbReference type="NCBI Taxonomy" id="1817868"/>
    <lineage>
        <taxon>Bacteria</taxon>
        <taxon>Candidatus Handelsmaniibacteriota</taxon>
    </lineage>
</organism>
<dbReference type="AlphaFoldDB" id="A0A1F6CY45"/>
<evidence type="ECO:0000313" key="2">
    <source>
        <dbReference type="Proteomes" id="UP000178606"/>
    </source>
</evidence>
<sequence length="342" mass="37752">MIDRPLLRQTVLGHTPPASIEQVSAHVYKVTLSDGLQVALKRVADPAPLSTESLVLERLGQRGCPVPEVHLVEPSLSILVTAWAGDRTMDDACQEEDPETAAQRGGDVAEGLCRIEAAAKELDEGLLLRPDAEDEAAGILREARRGAEALLRGDARSLTEAQGALTRTTERLRAGARAVASLDYNARNVVIDRGGAVRFLDFSSVGWDWPERRFIQYVTGLGAYRKGGRLVSPLTPELAALYARLRRRFSPEASEEAVVRAVDAHDLLFHLVILARLAHLRRCPETPAARLLRRAWDAPEARWKQTLLHLGRPLSDDPDVNALRDLFRGEKTQLWCQSGSHR</sequence>
<dbReference type="Gene3D" id="3.30.200.20">
    <property type="entry name" value="Phosphorylase Kinase, domain 1"/>
    <property type="match status" value="1"/>
</dbReference>
<accession>A0A1F6CY45</accession>
<evidence type="ECO:0000313" key="1">
    <source>
        <dbReference type="EMBL" id="OGG54075.1"/>
    </source>
</evidence>
<name>A0A1F6CY45_HANXR</name>
<protein>
    <recommendedName>
        <fullName evidence="3">Aminoglycoside phosphotransferase domain-containing protein</fullName>
    </recommendedName>
</protein>